<dbReference type="OrthoDB" id="9815852at2"/>
<keyword evidence="3" id="KW-1185">Reference proteome</keyword>
<dbReference type="RefSeq" id="WP_008733284.1">
    <property type="nucleotide sequence ID" value="NZ_AKFT01000199.1"/>
</dbReference>
<keyword evidence="1" id="KW-0812">Transmembrane</keyword>
<feature type="transmembrane region" description="Helical" evidence="1">
    <location>
        <begin position="349"/>
        <end position="371"/>
    </location>
</feature>
<reference evidence="2 3" key="1">
    <citation type="submission" date="2012-05" db="EMBL/GenBank/DDBJ databases">
        <authorList>
            <person name="Harkins D.M."/>
            <person name="Madupu R."/>
            <person name="Durkin A.S."/>
            <person name="Torralba M."/>
            <person name="Methe B."/>
            <person name="Sutton G.G."/>
            <person name="Nelson K.E."/>
        </authorList>
    </citation>
    <scope>NUCLEOTIDE SEQUENCE [LARGE SCALE GENOMIC DNA]</scope>
    <source>
        <strain evidence="2 3">F0489</strain>
    </source>
</reference>
<dbReference type="AlphaFoldDB" id="J0N0H6"/>
<sequence length="379" mass="39859">MDTIDAFLDAMFAPYPATPRLLEAKGELRAMMEDAYADAVGRGKTHNEAVGQVITDFGNLEELAPALGILPDIRSARTDGAAAGASGAAADSSAAPEAGAAPLPQQDAPAGYPVVTLPDAQALAEARRRTGRLLSRGVALFVLAPIPLLTAIGLSGGDGTGASGLGQQLATLIGLALTLVLVAIGVLILIQRNRSFVGLEHLTDGRFTRNPIVSAWAARLRVENEGPRSRALMIAVGLWIISAIPGVAGGLLSDQPGHSQYPLFGVSTTLALVATGLFILLPTTWASSTHETLTEEGHSTGAPGQWDQWDRWSRKDSENPLVNAIAAIYWPLILVIFLAWGFLGNGWHICWIVWPIGGILFGAVSSFINALSAGRRTQR</sequence>
<accession>J0N0H6</accession>
<dbReference type="PATRIC" id="fig|1125718.3.peg.2554"/>
<dbReference type="eggNOG" id="COG1396">
    <property type="taxonomic scope" value="Bacteria"/>
</dbReference>
<keyword evidence="1" id="KW-1133">Transmembrane helix</keyword>
<dbReference type="EMBL" id="AKFT01000199">
    <property type="protein sequence ID" value="EJF37872.1"/>
    <property type="molecule type" value="Genomic_DNA"/>
</dbReference>
<organism evidence="2 3">
    <name type="scientific">Actinomyces massiliensis F0489</name>
    <dbReference type="NCBI Taxonomy" id="1125718"/>
    <lineage>
        <taxon>Bacteria</taxon>
        <taxon>Bacillati</taxon>
        <taxon>Actinomycetota</taxon>
        <taxon>Actinomycetes</taxon>
        <taxon>Actinomycetales</taxon>
        <taxon>Actinomycetaceae</taxon>
        <taxon>Actinomyces</taxon>
    </lineage>
</organism>
<evidence type="ECO:0000313" key="2">
    <source>
        <dbReference type="EMBL" id="EJF37872.1"/>
    </source>
</evidence>
<protein>
    <submittedName>
        <fullName evidence="2">Uncharacterized protein</fullName>
    </submittedName>
</protein>
<keyword evidence="1" id="KW-0472">Membrane</keyword>
<gene>
    <name evidence="2" type="ORF">HMPREF1318_2821</name>
</gene>
<feature type="transmembrane region" description="Helical" evidence="1">
    <location>
        <begin position="137"/>
        <end position="157"/>
    </location>
</feature>
<feature type="transmembrane region" description="Helical" evidence="1">
    <location>
        <begin position="321"/>
        <end position="343"/>
    </location>
</feature>
<feature type="transmembrane region" description="Helical" evidence="1">
    <location>
        <begin position="231"/>
        <end position="251"/>
    </location>
</feature>
<feature type="transmembrane region" description="Helical" evidence="1">
    <location>
        <begin position="263"/>
        <end position="281"/>
    </location>
</feature>
<feature type="transmembrane region" description="Helical" evidence="1">
    <location>
        <begin position="169"/>
        <end position="190"/>
    </location>
</feature>
<evidence type="ECO:0000313" key="3">
    <source>
        <dbReference type="Proteomes" id="UP000002941"/>
    </source>
</evidence>
<name>J0N0H6_9ACTO</name>
<evidence type="ECO:0000256" key="1">
    <source>
        <dbReference type="SAM" id="Phobius"/>
    </source>
</evidence>
<dbReference type="Proteomes" id="UP000002941">
    <property type="component" value="Unassembled WGS sequence"/>
</dbReference>
<comment type="caution">
    <text evidence="2">The sequence shown here is derived from an EMBL/GenBank/DDBJ whole genome shotgun (WGS) entry which is preliminary data.</text>
</comment>
<proteinExistence type="predicted"/>
<dbReference type="NCBIfam" id="NF038403">
    <property type="entry name" value="perm_prefix_1"/>
    <property type="match status" value="1"/>
</dbReference>
<dbReference type="InterPro" id="IPR047928">
    <property type="entry name" value="Perm_prefix_1"/>
</dbReference>